<dbReference type="AlphaFoldDB" id="A0A1B0CYC6"/>
<proteinExistence type="predicted"/>
<feature type="region of interest" description="Disordered" evidence="1">
    <location>
        <begin position="83"/>
        <end position="102"/>
    </location>
</feature>
<name>A0A1B0CYC6_LUTLO</name>
<organism evidence="2 3">
    <name type="scientific">Lutzomyia longipalpis</name>
    <name type="common">Sand fly</name>
    <dbReference type="NCBI Taxonomy" id="7200"/>
    <lineage>
        <taxon>Eukaryota</taxon>
        <taxon>Metazoa</taxon>
        <taxon>Ecdysozoa</taxon>
        <taxon>Arthropoda</taxon>
        <taxon>Hexapoda</taxon>
        <taxon>Insecta</taxon>
        <taxon>Pterygota</taxon>
        <taxon>Neoptera</taxon>
        <taxon>Endopterygota</taxon>
        <taxon>Diptera</taxon>
        <taxon>Nematocera</taxon>
        <taxon>Psychodoidea</taxon>
        <taxon>Psychodidae</taxon>
        <taxon>Lutzomyia</taxon>
        <taxon>Lutzomyia</taxon>
    </lineage>
</organism>
<evidence type="ECO:0000313" key="3">
    <source>
        <dbReference type="Proteomes" id="UP000092461"/>
    </source>
</evidence>
<dbReference type="VEuPathDB" id="VectorBase:LLOJ010548"/>
<keyword evidence="3" id="KW-1185">Reference proteome</keyword>
<evidence type="ECO:0000313" key="2">
    <source>
        <dbReference type="EnsemblMetazoa" id="LLOJ010548-PA"/>
    </source>
</evidence>
<accession>A0A1B0CYC6</accession>
<dbReference type="EMBL" id="AJWK01010401">
    <property type="status" value="NOT_ANNOTATED_CDS"/>
    <property type="molecule type" value="Genomic_DNA"/>
</dbReference>
<protein>
    <submittedName>
        <fullName evidence="2">Uncharacterized protein</fullName>
    </submittedName>
</protein>
<dbReference type="EnsemblMetazoa" id="LLOJ010548-RA">
    <property type="protein sequence ID" value="LLOJ010548-PA"/>
    <property type="gene ID" value="LLOJ010548"/>
</dbReference>
<reference evidence="2" key="1">
    <citation type="submission" date="2020-05" db="UniProtKB">
        <authorList>
            <consortium name="EnsemblMetazoa"/>
        </authorList>
    </citation>
    <scope>IDENTIFICATION</scope>
    <source>
        <strain evidence="2">Jacobina</strain>
    </source>
</reference>
<sequence>MASTVSSDVLWYSMNLKMISAGAQMPIRERLAMLADGLHVGSSEWRNYPHSVLFTSMSWQFLLPSPTPESTPVFAAMKKTNHETRETHLCGNSRKANNSKRF</sequence>
<evidence type="ECO:0000256" key="1">
    <source>
        <dbReference type="SAM" id="MobiDB-lite"/>
    </source>
</evidence>
<dbReference type="Proteomes" id="UP000092461">
    <property type="component" value="Unassembled WGS sequence"/>
</dbReference>